<comment type="similarity">
    <text evidence="1 7">Belongs to the peptidase A1 family.</text>
</comment>
<dbReference type="MEROPS" id="A01.070"/>
<keyword evidence="3 7" id="KW-0064">Aspartyl protease</keyword>
<dbReference type="FunFam" id="2.40.70.10:FF:000002">
    <property type="entry name" value="Vacuolar aspartic proteinase"/>
    <property type="match status" value="1"/>
</dbReference>
<organism evidence="10">
    <name type="scientific">Camponotus floridanus</name>
    <name type="common">Florida carpenter ant</name>
    <dbReference type="NCBI Taxonomy" id="104421"/>
    <lineage>
        <taxon>Eukaryota</taxon>
        <taxon>Metazoa</taxon>
        <taxon>Ecdysozoa</taxon>
        <taxon>Arthropoda</taxon>
        <taxon>Hexapoda</taxon>
        <taxon>Insecta</taxon>
        <taxon>Pterygota</taxon>
        <taxon>Neoptera</taxon>
        <taxon>Endopterygota</taxon>
        <taxon>Hymenoptera</taxon>
        <taxon>Apocrita</taxon>
        <taxon>Aculeata</taxon>
        <taxon>Formicoidea</taxon>
        <taxon>Formicidae</taxon>
        <taxon>Formicinae</taxon>
        <taxon>Camponotus</taxon>
    </lineage>
</organism>
<dbReference type="AlphaFoldDB" id="E2AZ61"/>
<dbReference type="PROSITE" id="PS00141">
    <property type="entry name" value="ASP_PROTEASE"/>
    <property type="match status" value="1"/>
</dbReference>
<evidence type="ECO:0000256" key="1">
    <source>
        <dbReference type="ARBA" id="ARBA00007447"/>
    </source>
</evidence>
<dbReference type="SUPFAM" id="SSF50630">
    <property type="entry name" value="Acid proteases"/>
    <property type="match status" value="1"/>
</dbReference>
<gene>
    <name evidence="9" type="ORF">EAG_08759</name>
</gene>
<keyword evidence="6" id="KW-0325">Glycoprotein</keyword>
<dbReference type="STRING" id="104421.E2AZ61"/>
<keyword evidence="10" id="KW-1185">Reference proteome</keyword>
<evidence type="ECO:0000256" key="5">
    <source>
        <dbReference type="ARBA" id="ARBA00023157"/>
    </source>
</evidence>
<dbReference type="InterPro" id="IPR001461">
    <property type="entry name" value="Aspartic_peptidase_A1"/>
</dbReference>
<dbReference type="InterPro" id="IPR021109">
    <property type="entry name" value="Peptidase_aspartic_dom_sf"/>
</dbReference>
<evidence type="ECO:0000313" key="10">
    <source>
        <dbReference type="Proteomes" id="UP000000311"/>
    </source>
</evidence>
<dbReference type="InParanoid" id="E2AZ61"/>
<dbReference type="OMA" id="TINYPEY"/>
<keyword evidence="2 7" id="KW-0645">Protease</keyword>
<evidence type="ECO:0000256" key="3">
    <source>
        <dbReference type="ARBA" id="ARBA00022750"/>
    </source>
</evidence>
<dbReference type="Gene3D" id="2.40.70.10">
    <property type="entry name" value="Acid Proteases"/>
    <property type="match status" value="2"/>
</dbReference>
<protein>
    <submittedName>
        <fullName evidence="9">Lysosomal aspartic protease</fullName>
    </submittedName>
</protein>
<keyword evidence="4 7" id="KW-0378">Hydrolase</keyword>
<dbReference type="Proteomes" id="UP000000311">
    <property type="component" value="Unassembled WGS sequence"/>
</dbReference>
<evidence type="ECO:0000313" key="9">
    <source>
        <dbReference type="EMBL" id="EFN61281.1"/>
    </source>
</evidence>
<dbReference type="PANTHER" id="PTHR47966:SF51">
    <property type="entry name" value="BETA-SITE APP-CLEAVING ENZYME, ISOFORM A-RELATED"/>
    <property type="match status" value="1"/>
</dbReference>
<feature type="domain" description="Peptidase A1" evidence="8">
    <location>
        <begin position="1"/>
        <end position="240"/>
    </location>
</feature>
<dbReference type="EMBL" id="GL444093">
    <property type="protein sequence ID" value="EFN61281.1"/>
    <property type="molecule type" value="Genomic_DNA"/>
</dbReference>
<evidence type="ECO:0000256" key="7">
    <source>
        <dbReference type="RuleBase" id="RU000454"/>
    </source>
</evidence>
<dbReference type="Gene3D" id="2.60.40.1960">
    <property type="match status" value="1"/>
</dbReference>
<evidence type="ECO:0000256" key="6">
    <source>
        <dbReference type="ARBA" id="ARBA00023180"/>
    </source>
</evidence>
<dbReference type="InterPro" id="IPR001969">
    <property type="entry name" value="Aspartic_peptidase_AS"/>
</dbReference>
<dbReference type="PRINTS" id="PR00792">
    <property type="entry name" value="PEPSIN"/>
</dbReference>
<evidence type="ECO:0000256" key="2">
    <source>
        <dbReference type="ARBA" id="ARBA00022670"/>
    </source>
</evidence>
<name>E2AZ61_CAMFO</name>
<reference evidence="9 10" key="1">
    <citation type="journal article" date="2010" name="Science">
        <title>Genomic comparison of the ants Camponotus floridanus and Harpegnathos saltator.</title>
        <authorList>
            <person name="Bonasio R."/>
            <person name="Zhang G."/>
            <person name="Ye C."/>
            <person name="Mutti N.S."/>
            <person name="Fang X."/>
            <person name="Qin N."/>
            <person name="Donahue G."/>
            <person name="Yang P."/>
            <person name="Li Q."/>
            <person name="Li C."/>
            <person name="Zhang P."/>
            <person name="Huang Z."/>
            <person name="Berger S.L."/>
            <person name="Reinberg D."/>
            <person name="Wang J."/>
            <person name="Liebig J."/>
        </authorList>
    </citation>
    <scope>NUCLEOTIDE SEQUENCE [LARGE SCALE GENOMIC DNA]</scope>
    <source>
        <strain evidence="10">C129</strain>
    </source>
</reference>
<proteinExistence type="inferred from homology"/>
<dbReference type="GO" id="GO:0006508">
    <property type="term" value="P:proteolysis"/>
    <property type="evidence" value="ECO:0007669"/>
    <property type="project" value="UniProtKB-KW"/>
</dbReference>
<dbReference type="PANTHER" id="PTHR47966">
    <property type="entry name" value="BETA-SITE APP-CLEAVING ENZYME, ISOFORM A-RELATED"/>
    <property type="match status" value="1"/>
</dbReference>
<keyword evidence="5" id="KW-1015">Disulfide bond</keyword>
<accession>E2AZ61</accession>
<dbReference type="OrthoDB" id="7532486at2759"/>
<evidence type="ECO:0000259" key="8">
    <source>
        <dbReference type="PROSITE" id="PS51767"/>
    </source>
</evidence>
<dbReference type="InterPro" id="IPR033121">
    <property type="entry name" value="PEPTIDASE_A1"/>
</dbReference>
<sequence>MVSGTLSTDVVTVAGLTVKNQTFAETHKEPGIAFLAAQFDGILGLGYPEISVDGVTPVFLNIVNQGLVSEPVFSVYLNPNSSAEEGGELILGGSDPKYYEGNFTYVNVSKKGYWQYPLQSITVGGKLVAEDIQAIADTGTSLIVGPSEIIDPINKDIHADSDGSVDCDKIDKLPVIDFNINGVSYNLTYHEYILQVNIFGFPRCTSGFQASNLPFLIMGDRFLIRYYTVYDMGNNRVGFARSK</sequence>
<dbReference type="Pfam" id="PF00026">
    <property type="entry name" value="Asp"/>
    <property type="match status" value="1"/>
</dbReference>
<evidence type="ECO:0000256" key="4">
    <source>
        <dbReference type="ARBA" id="ARBA00022801"/>
    </source>
</evidence>
<dbReference type="GO" id="GO:0004190">
    <property type="term" value="F:aspartic-type endopeptidase activity"/>
    <property type="evidence" value="ECO:0007669"/>
    <property type="project" value="UniProtKB-KW"/>
</dbReference>
<dbReference type="PROSITE" id="PS51767">
    <property type="entry name" value="PEPTIDASE_A1"/>
    <property type="match status" value="1"/>
</dbReference>